<evidence type="ECO:0000313" key="4">
    <source>
        <dbReference type="Proteomes" id="UP000502196"/>
    </source>
</evidence>
<dbReference type="Gene3D" id="3.40.50.300">
    <property type="entry name" value="P-loop containing nucleotide triphosphate hydrolases"/>
    <property type="match status" value="1"/>
</dbReference>
<keyword evidence="1" id="KW-0808">Transferase</keyword>
<dbReference type="Proteomes" id="UP000502196">
    <property type="component" value="Chromosome"/>
</dbReference>
<dbReference type="Pfam" id="PF13238">
    <property type="entry name" value="AAA_18"/>
    <property type="match status" value="1"/>
</dbReference>
<evidence type="ECO:0000313" key="2">
    <source>
        <dbReference type="EMBL" id="CAB3396035.1"/>
    </source>
</evidence>
<dbReference type="AlphaFoldDB" id="A0A2K8NBC0"/>
<reference evidence="1" key="2">
    <citation type="journal article" date="2018" name="Genome Announc.">
        <title>Complete Genome Sequence of Kyrpidia sp. Strain EA-1, a Thermophilic Knallgas Bacterium, Isolated from the Azores.</title>
        <authorList>
            <person name="Reiner J.E."/>
            <person name="Lapp C.J."/>
            <person name="Bunk B."/>
            <person name="Sproer C."/>
            <person name="Overmann J."/>
            <person name="Gescher J."/>
        </authorList>
    </citation>
    <scope>NUCLEOTIDE SEQUENCE</scope>
    <source>
        <strain evidence="1">EA-1</strain>
    </source>
</reference>
<dbReference type="OrthoDB" id="2374590at2"/>
<keyword evidence="3" id="KW-1185">Reference proteome</keyword>
<proteinExistence type="predicted"/>
<evidence type="ECO:0000313" key="3">
    <source>
        <dbReference type="Proteomes" id="UP000231932"/>
    </source>
</evidence>
<organism evidence="1 3">
    <name type="scientific">Kyrpidia spormannii</name>
    <dbReference type="NCBI Taxonomy" id="2055160"/>
    <lineage>
        <taxon>Bacteria</taxon>
        <taxon>Bacillati</taxon>
        <taxon>Bacillota</taxon>
        <taxon>Bacilli</taxon>
        <taxon>Bacillales</taxon>
        <taxon>Alicyclobacillaceae</taxon>
        <taxon>Kyrpidia</taxon>
    </lineage>
</organism>
<dbReference type="SUPFAM" id="SSF52540">
    <property type="entry name" value="P-loop containing nucleoside triphosphate hydrolases"/>
    <property type="match status" value="1"/>
</dbReference>
<reference evidence="2 4" key="3">
    <citation type="submission" date="2020-04" db="EMBL/GenBank/DDBJ databases">
        <authorList>
            <person name="Hogendoorn C."/>
        </authorList>
    </citation>
    <scope>NUCLEOTIDE SEQUENCE [LARGE SCALE GENOMIC DNA]</scope>
    <source>
        <strain evidence="2">COOX1</strain>
    </source>
</reference>
<evidence type="ECO:0000313" key="1">
    <source>
        <dbReference type="EMBL" id="ATY86629.1"/>
    </source>
</evidence>
<gene>
    <name evidence="2" type="ORF">COOX1_3281</name>
    <name evidence="1" type="ORF">CVV65_14870</name>
</gene>
<dbReference type="InterPro" id="IPR027417">
    <property type="entry name" value="P-loop_NTPase"/>
</dbReference>
<protein>
    <submittedName>
        <fullName evidence="1">Thymidine kinase</fullName>
    </submittedName>
</protein>
<keyword evidence="1" id="KW-0418">Kinase</keyword>
<dbReference type="KEGG" id="kyr:CVV65_14870"/>
<dbReference type="Proteomes" id="UP000231932">
    <property type="component" value="Chromosome"/>
</dbReference>
<dbReference type="EMBL" id="LR792683">
    <property type="protein sequence ID" value="CAB3396035.1"/>
    <property type="molecule type" value="Genomic_DNA"/>
</dbReference>
<dbReference type="GO" id="GO:0016301">
    <property type="term" value="F:kinase activity"/>
    <property type="evidence" value="ECO:0007669"/>
    <property type="project" value="UniProtKB-KW"/>
</dbReference>
<name>A0A2K8NBC0_9BACL</name>
<sequence>MKTVTAAMRPGTSILIVGAMGVGKTTTAQVLEQNYGYRRYSLAEPIHRVVETAFPWLKDEAKSIRRTYLQRTGAFLRSFVPNPILRHAEAALENSTGPLVIDDGRTVEEAEWARERGMAVVVLTCENDERRRRLLARDGALPGPIAFKDATEQEWTRVQAPRVDTTHLSPAEAALALLSAIDH</sequence>
<accession>A0A2K8NBC0</accession>
<dbReference type="EMBL" id="CP024955">
    <property type="protein sequence ID" value="ATY86629.1"/>
    <property type="molecule type" value="Genomic_DNA"/>
</dbReference>
<reference evidence="3" key="1">
    <citation type="submission" date="2017-11" db="EMBL/GenBank/DDBJ databases">
        <title>Complete Genome Sequence of Kyrpidia sp. Strain EA-1, a thermophilic, hydrogen-oxidizing Bacterium, isolated from the Azores.</title>
        <authorList>
            <person name="Reiner J.E."/>
            <person name="Lapp C.J."/>
            <person name="Bunk B."/>
            <person name="Gescher J."/>
        </authorList>
    </citation>
    <scope>NUCLEOTIDE SEQUENCE [LARGE SCALE GENOMIC DNA]</scope>
    <source>
        <strain evidence="3">EA-1</strain>
    </source>
</reference>